<evidence type="ECO:0000313" key="3">
    <source>
        <dbReference type="Proteomes" id="UP000237000"/>
    </source>
</evidence>
<sequence>MESPNKFEISSSDHFWIFRPVQDGDVKNNPVMIYMKGNMICYALTGQHIFIKGEFIGGSDIILNLHQNGELKEKLKDIVANQEKSE</sequence>
<dbReference type="AlphaFoldDB" id="A0A2P5EV28"/>
<dbReference type="OrthoDB" id="415696at2759"/>
<protein>
    <submittedName>
        <fullName evidence="2">Monothiol glutaredoxin-related</fullName>
    </submittedName>
</protein>
<organism evidence="2 3">
    <name type="scientific">Trema orientale</name>
    <name type="common">Charcoal tree</name>
    <name type="synonym">Celtis orientalis</name>
    <dbReference type="NCBI Taxonomy" id="63057"/>
    <lineage>
        <taxon>Eukaryota</taxon>
        <taxon>Viridiplantae</taxon>
        <taxon>Streptophyta</taxon>
        <taxon>Embryophyta</taxon>
        <taxon>Tracheophyta</taxon>
        <taxon>Spermatophyta</taxon>
        <taxon>Magnoliopsida</taxon>
        <taxon>eudicotyledons</taxon>
        <taxon>Gunneridae</taxon>
        <taxon>Pentapetalae</taxon>
        <taxon>rosids</taxon>
        <taxon>fabids</taxon>
        <taxon>Rosales</taxon>
        <taxon>Cannabaceae</taxon>
        <taxon>Trema</taxon>
    </lineage>
</organism>
<evidence type="ECO:0000256" key="1">
    <source>
        <dbReference type="ARBA" id="ARBA00023284"/>
    </source>
</evidence>
<dbReference type="PANTHER" id="PTHR10293:SF16">
    <property type="entry name" value="GLUTAREDOXIN-RELATED PROTEIN 5, MITOCHONDRIAL"/>
    <property type="match status" value="1"/>
</dbReference>
<evidence type="ECO:0000313" key="2">
    <source>
        <dbReference type="EMBL" id="PON89396.1"/>
    </source>
</evidence>
<dbReference type="Gene3D" id="3.40.30.10">
    <property type="entry name" value="Glutaredoxin"/>
    <property type="match status" value="1"/>
</dbReference>
<dbReference type="PROSITE" id="PS51354">
    <property type="entry name" value="GLUTAREDOXIN_2"/>
    <property type="match status" value="1"/>
</dbReference>
<dbReference type="STRING" id="63057.A0A2P5EV28"/>
<gene>
    <name evidence="2" type="ORF">TorRG33x02_147470</name>
</gene>
<dbReference type="Proteomes" id="UP000237000">
    <property type="component" value="Unassembled WGS sequence"/>
</dbReference>
<dbReference type="InterPro" id="IPR004480">
    <property type="entry name" value="Monothiol_GRX-rel"/>
</dbReference>
<dbReference type="InterPro" id="IPR036249">
    <property type="entry name" value="Thioredoxin-like_sf"/>
</dbReference>
<keyword evidence="3" id="KW-1185">Reference proteome</keyword>
<reference evidence="3" key="1">
    <citation type="submission" date="2016-06" db="EMBL/GenBank/DDBJ databases">
        <title>Parallel loss of symbiosis genes in relatives of nitrogen-fixing non-legume Parasponia.</title>
        <authorList>
            <person name="Van Velzen R."/>
            <person name="Holmer R."/>
            <person name="Bu F."/>
            <person name="Rutten L."/>
            <person name="Van Zeijl A."/>
            <person name="Liu W."/>
            <person name="Santuari L."/>
            <person name="Cao Q."/>
            <person name="Sharma T."/>
            <person name="Shen D."/>
            <person name="Roswanjaya Y."/>
            <person name="Wardhani T."/>
            <person name="Kalhor M.S."/>
            <person name="Jansen J."/>
            <person name="Van den Hoogen J."/>
            <person name="Gungor B."/>
            <person name="Hartog M."/>
            <person name="Hontelez J."/>
            <person name="Verver J."/>
            <person name="Yang W.-C."/>
            <person name="Schijlen E."/>
            <person name="Repin R."/>
            <person name="Schilthuizen M."/>
            <person name="Schranz E."/>
            <person name="Heidstra R."/>
            <person name="Miyata K."/>
            <person name="Fedorova E."/>
            <person name="Kohlen W."/>
            <person name="Bisseling T."/>
            <person name="Smit S."/>
            <person name="Geurts R."/>
        </authorList>
    </citation>
    <scope>NUCLEOTIDE SEQUENCE [LARGE SCALE GENOMIC DNA]</scope>
    <source>
        <strain evidence="3">cv. RG33-2</strain>
    </source>
</reference>
<comment type="caution">
    <text evidence="2">The sequence shown here is derived from an EMBL/GenBank/DDBJ whole genome shotgun (WGS) entry which is preliminary data.</text>
</comment>
<name>A0A2P5EV28_TREOI</name>
<accession>A0A2P5EV28</accession>
<proteinExistence type="predicted"/>
<dbReference type="PANTHER" id="PTHR10293">
    <property type="entry name" value="GLUTAREDOXIN FAMILY MEMBER"/>
    <property type="match status" value="1"/>
</dbReference>
<dbReference type="InParanoid" id="A0A2P5EV28"/>
<dbReference type="SUPFAM" id="SSF52833">
    <property type="entry name" value="Thioredoxin-like"/>
    <property type="match status" value="1"/>
</dbReference>
<keyword evidence="1" id="KW-0676">Redox-active center</keyword>
<dbReference type="EMBL" id="JXTC01000094">
    <property type="protein sequence ID" value="PON89396.1"/>
    <property type="molecule type" value="Genomic_DNA"/>
</dbReference>
<dbReference type="GO" id="GO:0005759">
    <property type="term" value="C:mitochondrial matrix"/>
    <property type="evidence" value="ECO:0007669"/>
    <property type="project" value="TreeGrafter"/>
</dbReference>